<dbReference type="Pfam" id="PF00577">
    <property type="entry name" value="Usher"/>
    <property type="match status" value="1"/>
</dbReference>
<reference evidence="2 3" key="1">
    <citation type="submission" date="2018-06" db="EMBL/GenBank/DDBJ databases">
        <authorList>
            <consortium name="Pathogen Informatics"/>
            <person name="Doyle S."/>
        </authorList>
    </citation>
    <scope>NUCLEOTIDE SEQUENCE [LARGE SCALE GENOMIC DNA]</scope>
    <source>
        <strain evidence="2 3">NCTC9149</strain>
    </source>
</reference>
<dbReference type="InterPro" id="IPR025949">
    <property type="entry name" value="PapC-like_C"/>
</dbReference>
<dbReference type="InterPro" id="IPR000015">
    <property type="entry name" value="Fimb_usher"/>
</dbReference>
<organism evidence="2 3">
    <name type="scientific">Klebsiella grimontii</name>
    <dbReference type="NCBI Taxonomy" id="2058152"/>
    <lineage>
        <taxon>Bacteria</taxon>
        <taxon>Pseudomonadati</taxon>
        <taxon>Pseudomonadota</taxon>
        <taxon>Gammaproteobacteria</taxon>
        <taxon>Enterobacterales</taxon>
        <taxon>Enterobacteriaceae</taxon>
        <taxon>Klebsiella/Raoultella group</taxon>
        <taxon>Klebsiella</taxon>
    </lineage>
</organism>
<evidence type="ECO:0000313" key="2">
    <source>
        <dbReference type="EMBL" id="STW09858.1"/>
    </source>
</evidence>
<dbReference type="InterPro" id="IPR042186">
    <property type="entry name" value="FimD_plug_dom"/>
</dbReference>
<accession>A0A7H4PBP3</accession>
<dbReference type="Gene3D" id="2.60.40.2610">
    <property type="entry name" value="Outer membrane usher protein FimD, plug domain"/>
    <property type="match status" value="1"/>
</dbReference>
<evidence type="ECO:0000313" key="3">
    <source>
        <dbReference type="Proteomes" id="UP000254571"/>
    </source>
</evidence>
<dbReference type="InterPro" id="IPR043142">
    <property type="entry name" value="PapC-like_C_sf"/>
</dbReference>
<dbReference type="PANTHER" id="PTHR30451">
    <property type="entry name" value="OUTER MEMBRANE USHER PROTEIN"/>
    <property type="match status" value="1"/>
</dbReference>
<dbReference type="AlphaFoldDB" id="A0A7H4PBP3"/>
<dbReference type="GO" id="GO:0009279">
    <property type="term" value="C:cell outer membrane"/>
    <property type="evidence" value="ECO:0007669"/>
    <property type="project" value="TreeGrafter"/>
</dbReference>
<sequence length="485" mass="52878">MEYEITSGQYRPYDDNIDEKPFTQATISYGALSNTTFYTGIQAASNYQALAFGVGQNLGDIGALSADVTEAWSKKKDADKTSGQSWRIRYGKNIIETGTNITVAGYRYSTSGFNTLTDVMNSYNNRYGGYTSHSIRNRTNITVSQSLGSGLGSLSVSGIFEDYWDSNRHNNSLNVGYNGGFRRFNYYAGYSYSRYSWSNNGSSRTAEDDHVFTFNITVPLSDWLPKTYATYNVTNSSPGSTDQYVSLSGTALENDKLDWNVQQGYSNREDASGGVYGNYRGSMGSVNGGYSYSKHSQLVNYGMSGGALVHADGITLGQEMSETSVLVKAPGLDHVRLENDETVETDYRGYAILPYVTPYHRTSVTLDSTSLSDNMELPNTTQKVVPTRAAIVRANFEGSIGRRAFLILKRTSGENVPYGATVTPALDKKAQASIVSDGGMVYMSGLKDTGDVYAQWGTKAGQNCTASYNLADQSANIAQVSAVCR</sequence>
<protein>
    <submittedName>
        <fullName evidence="2">Fimbrial biogenesis outer membrane usher protein</fullName>
    </submittedName>
</protein>
<dbReference type="FunFam" id="2.60.40.2610:FF:000001">
    <property type="entry name" value="Outer membrane fimbrial usher protein"/>
    <property type="match status" value="1"/>
</dbReference>
<dbReference type="PANTHER" id="PTHR30451:SF21">
    <property type="entry name" value="FIMBRIAL USHER DOMAIN-CONTAINING PROTEIN YDET-RELATED"/>
    <property type="match status" value="1"/>
</dbReference>
<comment type="caution">
    <text evidence="2">The sequence shown here is derived from an EMBL/GenBank/DDBJ whole genome shotgun (WGS) entry which is preliminary data.</text>
</comment>
<feature type="domain" description="PapC-like C-terminal" evidence="1">
    <location>
        <begin position="407"/>
        <end position="470"/>
    </location>
</feature>
<dbReference type="Proteomes" id="UP000254571">
    <property type="component" value="Unassembled WGS sequence"/>
</dbReference>
<name>A0A7H4PBP3_9ENTR</name>
<dbReference type="Pfam" id="PF13953">
    <property type="entry name" value="PapC_C"/>
    <property type="match status" value="1"/>
</dbReference>
<evidence type="ECO:0000259" key="1">
    <source>
        <dbReference type="Pfam" id="PF13953"/>
    </source>
</evidence>
<dbReference type="EMBL" id="UGMX01000002">
    <property type="protein sequence ID" value="STW09858.1"/>
    <property type="molecule type" value="Genomic_DNA"/>
</dbReference>
<proteinExistence type="predicted"/>
<dbReference type="GO" id="GO:0015473">
    <property type="term" value="F:fimbrial usher porin activity"/>
    <property type="evidence" value="ECO:0007669"/>
    <property type="project" value="InterPro"/>
</dbReference>
<gene>
    <name evidence="2" type="primary">fimD_10</name>
    <name evidence="2" type="ORF">NCTC9149_06363</name>
</gene>
<dbReference type="GO" id="GO:0009297">
    <property type="term" value="P:pilus assembly"/>
    <property type="evidence" value="ECO:0007669"/>
    <property type="project" value="InterPro"/>
</dbReference>
<dbReference type="Gene3D" id="2.60.40.2070">
    <property type="match status" value="1"/>
</dbReference>